<dbReference type="Proteomes" id="UP000324222">
    <property type="component" value="Unassembled WGS sequence"/>
</dbReference>
<dbReference type="Pfam" id="PF00057">
    <property type="entry name" value="Ldl_recept_a"/>
    <property type="match status" value="1"/>
</dbReference>
<dbReference type="AlphaFoldDB" id="A0A5B7KHN6"/>
<protein>
    <submittedName>
        <fullName evidence="3">Uncharacterized protein</fullName>
    </submittedName>
</protein>
<name>A0A5B7KHN6_PORTR</name>
<keyword evidence="1 2" id="KW-1015">Disulfide bond</keyword>
<reference evidence="3 4" key="1">
    <citation type="submission" date="2019-05" db="EMBL/GenBank/DDBJ databases">
        <title>Another draft genome of Portunus trituberculatus and its Hox gene families provides insights of decapod evolution.</title>
        <authorList>
            <person name="Jeong J.-H."/>
            <person name="Song I."/>
            <person name="Kim S."/>
            <person name="Choi T."/>
            <person name="Kim D."/>
            <person name="Ryu S."/>
            <person name="Kim W."/>
        </authorList>
    </citation>
    <scope>NUCLEOTIDE SEQUENCE [LARGE SCALE GENOMIC DNA]</scope>
    <source>
        <tissue evidence="3">Muscle</tissue>
    </source>
</reference>
<dbReference type="Gene3D" id="4.10.400.10">
    <property type="entry name" value="Low-density Lipoprotein Receptor"/>
    <property type="match status" value="1"/>
</dbReference>
<evidence type="ECO:0000256" key="2">
    <source>
        <dbReference type="PROSITE-ProRule" id="PRU00124"/>
    </source>
</evidence>
<organism evidence="3 4">
    <name type="scientific">Portunus trituberculatus</name>
    <name type="common">Swimming crab</name>
    <name type="synonym">Neptunus trituberculatus</name>
    <dbReference type="NCBI Taxonomy" id="210409"/>
    <lineage>
        <taxon>Eukaryota</taxon>
        <taxon>Metazoa</taxon>
        <taxon>Ecdysozoa</taxon>
        <taxon>Arthropoda</taxon>
        <taxon>Crustacea</taxon>
        <taxon>Multicrustacea</taxon>
        <taxon>Malacostraca</taxon>
        <taxon>Eumalacostraca</taxon>
        <taxon>Eucarida</taxon>
        <taxon>Decapoda</taxon>
        <taxon>Pleocyemata</taxon>
        <taxon>Brachyura</taxon>
        <taxon>Eubrachyura</taxon>
        <taxon>Portunoidea</taxon>
        <taxon>Portunidae</taxon>
        <taxon>Portuninae</taxon>
        <taxon>Portunus</taxon>
    </lineage>
</organism>
<feature type="disulfide bond" evidence="2">
    <location>
        <begin position="35"/>
        <end position="50"/>
    </location>
</feature>
<evidence type="ECO:0000313" key="4">
    <source>
        <dbReference type="Proteomes" id="UP000324222"/>
    </source>
</evidence>
<dbReference type="CDD" id="cd00112">
    <property type="entry name" value="LDLa"/>
    <property type="match status" value="1"/>
</dbReference>
<gene>
    <name evidence="3" type="ORF">E2C01_102172</name>
</gene>
<accession>A0A5B7KHN6</accession>
<evidence type="ECO:0000256" key="1">
    <source>
        <dbReference type="ARBA" id="ARBA00023157"/>
    </source>
</evidence>
<dbReference type="EMBL" id="VSRR010150793">
    <property type="protein sequence ID" value="MPD06364.1"/>
    <property type="molecule type" value="Genomic_DNA"/>
</dbReference>
<comment type="caution">
    <text evidence="3">The sequence shown here is derived from an EMBL/GenBank/DDBJ whole genome shotgun (WGS) entry which is preliminary data.</text>
</comment>
<dbReference type="InterPro" id="IPR002172">
    <property type="entry name" value="LDrepeatLR_classA_rpt"/>
</dbReference>
<dbReference type="SMART" id="SM00192">
    <property type="entry name" value="LDLa"/>
    <property type="match status" value="1"/>
</dbReference>
<dbReference type="SUPFAM" id="SSF57424">
    <property type="entry name" value="LDL receptor-like module"/>
    <property type="match status" value="1"/>
</dbReference>
<evidence type="ECO:0000313" key="3">
    <source>
        <dbReference type="EMBL" id="MPD06364.1"/>
    </source>
</evidence>
<dbReference type="PROSITE" id="PS50068">
    <property type="entry name" value="LDLRA_2"/>
    <property type="match status" value="1"/>
</dbReference>
<keyword evidence="4" id="KW-1185">Reference proteome</keyword>
<proteinExistence type="predicted"/>
<comment type="caution">
    <text evidence="2">Lacks conserved residue(s) required for the propagation of feature annotation.</text>
</comment>
<dbReference type="InterPro" id="IPR036055">
    <property type="entry name" value="LDL_receptor-like_sf"/>
</dbReference>
<sequence>MKQFPFPLPCAGCEGTEIMCLLKNKEHCVPPSRVCDGVSECDNGRDEMLCFRLAQLGEDTVSIACRFCIPVSINVTVQGHLFLLPPLYCYLA</sequence>